<proteinExistence type="predicted"/>
<dbReference type="KEGG" id="nva:G3M78_09220"/>
<dbReference type="EMBL" id="CP048620">
    <property type="protein sequence ID" value="QPJ65562.1"/>
    <property type="molecule type" value="Genomic_DNA"/>
</dbReference>
<dbReference type="Proteomes" id="UP000594464">
    <property type="component" value="Chromosome"/>
</dbReference>
<evidence type="ECO:0000256" key="1">
    <source>
        <dbReference type="SAM" id="MobiDB-lite"/>
    </source>
</evidence>
<evidence type="ECO:0000313" key="3">
    <source>
        <dbReference type="Proteomes" id="UP000594464"/>
    </source>
</evidence>
<gene>
    <name evidence="2" type="ORF">G3M78_09220</name>
</gene>
<feature type="compositionally biased region" description="Basic and acidic residues" evidence="1">
    <location>
        <begin position="42"/>
        <end position="58"/>
    </location>
</feature>
<reference evidence="3" key="1">
    <citation type="submission" date="2020-02" db="EMBL/GenBank/DDBJ databases">
        <title>Genomic and physiological characterization of two novel Nitrospinaceae genera.</title>
        <authorList>
            <person name="Mueller A.J."/>
            <person name="Jung M.-Y."/>
            <person name="Strachan C.R."/>
            <person name="Herbold C.W."/>
            <person name="Kirkegaard R.H."/>
            <person name="Daims H."/>
        </authorList>
    </citation>
    <scope>NUCLEOTIDE SEQUENCE [LARGE SCALE GENOMIC DNA]</scope>
</reference>
<sequence length="157" mass="17674">MKDKKRSKASEKRHGFANSTIQRELKGILALYREALSSGGEGNKREFNKLPSISKEKSPPPIPQDDPAARGRDINIKRQTCGKAGQKTFTQASEKIPLCSDLPSKLVPCIPKQKLPTSQIELYIQPVFSSKTLLFNFLKPDWSGAPMFFWTMFFISI</sequence>
<name>A0A7T0C2W3_9BACT</name>
<organism evidence="2 3">
    <name type="scientific">Candidatus Nitrohelix vancouverensis</name>
    <dbReference type="NCBI Taxonomy" id="2705534"/>
    <lineage>
        <taxon>Bacteria</taxon>
        <taxon>Pseudomonadati</taxon>
        <taxon>Nitrospinota/Tectimicrobiota group</taxon>
        <taxon>Nitrospinota</taxon>
        <taxon>Nitrospinia</taxon>
        <taxon>Nitrospinales</taxon>
        <taxon>Nitrospinaceae</taxon>
        <taxon>Candidatus Nitrohelix</taxon>
    </lineage>
</organism>
<evidence type="ECO:0000313" key="2">
    <source>
        <dbReference type="EMBL" id="QPJ65562.1"/>
    </source>
</evidence>
<feature type="region of interest" description="Disordered" evidence="1">
    <location>
        <begin position="39"/>
        <end position="73"/>
    </location>
</feature>
<dbReference type="AlphaFoldDB" id="A0A7T0C2W3"/>
<protein>
    <submittedName>
        <fullName evidence="2">Uncharacterized protein</fullName>
    </submittedName>
</protein>
<accession>A0A7T0C2W3</accession>